<feature type="active site" evidence="5">
    <location>
        <position position="37"/>
    </location>
</feature>
<keyword evidence="10" id="KW-1185">Reference proteome</keyword>
<feature type="active site" evidence="5">
    <location>
        <position position="19"/>
    </location>
</feature>
<comment type="catalytic activity">
    <reaction evidence="4 5">
        <text>an acyl phosphate + H2O = a carboxylate + phosphate + H(+)</text>
        <dbReference type="Rhea" id="RHEA:14965"/>
        <dbReference type="ChEBI" id="CHEBI:15377"/>
        <dbReference type="ChEBI" id="CHEBI:15378"/>
        <dbReference type="ChEBI" id="CHEBI:29067"/>
        <dbReference type="ChEBI" id="CHEBI:43474"/>
        <dbReference type="ChEBI" id="CHEBI:59918"/>
        <dbReference type="EC" id="3.6.1.7"/>
    </reaction>
</comment>
<dbReference type="RefSeq" id="WP_030882797.1">
    <property type="nucleotide sequence ID" value="NZ_BJMM01000007.1"/>
</dbReference>
<evidence type="ECO:0000313" key="10">
    <source>
        <dbReference type="Proteomes" id="UP000319210"/>
    </source>
</evidence>
<dbReference type="OrthoDB" id="3182027at2"/>
<reference evidence="9 10" key="1">
    <citation type="submission" date="2019-06" db="EMBL/GenBank/DDBJ databases">
        <title>Whole genome shotgun sequence of Streptomyces cacaoi subsp. cacaoi NBRC 12748.</title>
        <authorList>
            <person name="Hosoyama A."/>
            <person name="Uohara A."/>
            <person name="Ohji S."/>
            <person name="Ichikawa N."/>
        </authorList>
    </citation>
    <scope>NUCLEOTIDE SEQUENCE [LARGE SCALE GENOMIC DNA]</scope>
    <source>
        <strain evidence="9 10">NBRC 12748</strain>
    </source>
</reference>
<dbReference type="SUPFAM" id="SSF54975">
    <property type="entry name" value="Acylphosphatase/BLUF domain-like"/>
    <property type="match status" value="1"/>
</dbReference>
<evidence type="ECO:0000256" key="7">
    <source>
        <dbReference type="SAM" id="MobiDB-lite"/>
    </source>
</evidence>
<organism evidence="9 10">
    <name type="scientific">Streptomyces cacaoi</name>
    <dbReference type="NCBI Taxonomy" id="1898"/>
    <lineage>
        <taxon>Bacteria</taxon>
        <taxon>Bacillati</taxon>
        <taxon>Actinomycetota</taxon>
        <taxon>Actinomycetes</taxon>
        <taxon>Kitasatosporales</taxon>
        <taxon>Streptomycetaceae</taxon>
        <taxon>Streptomyces</taxon>
    </lineage>
</organism>
<evidence type="ECO:0000259" key="8">
    <source>
        <dbReference type="PROSITE" id="PS51160"/>
    </source>
</evidence>
<dbReference type="Gene3D" id="3.30.70.100">
    <property type="match status" value="1"/>
</dbReference>
<evidence type="ECO:0000256" key="2">
    <source>
        <dbReference type="ARBA" id="ARBA00012150"/>
    </source>
</evidence>
<proteinExistence type="inferred from homology"/>
<evidence type="ECO:0000313" key="9">
    <source>
        <dbReference type="EMBL" id="GEB49490.1"/>
    </source>
</evidence>
<dbReference type="PANTHER" id="PTHR47268">
    <property type="entry name" value="ACYLPHOSPHATASE"/>
    <property type="match status" value="1"/>
</dbReference>
<dbReference type="EMBL" id="BJMM01000007">
    <property type="protein sequence ID" value="GEB49490.1"/>
    <property type="molecule type" value="Genomic_DNA"/>
</dbReference>
<dbReference type="InterPro" id="IPR001792">
    <property type="entry name" value="Acylphosphatase-like_dom"/>
</dbReference>
<dbReference type="Proteomes" id="UP000319210">
    <property type="component" value="Unassembled WGS sequence"/>
</dbReference>
<evidence type="ECO:0000256" key="4">
    <source>
        <dbReference type="ARBA" id="ARBA00047645"/>
    </source>
</evidence>
<dbReference type="InterPro" id="IPR017968">
    <property type="entry name" value="Acylphosphatase_CS"/>
</dbReference>
<sequence length="99" mass="10641">MPIQRHVHVRGLVQGVYYRDTCRQLAEESGVTGWVRNLHNGDVEAVFEGASSKVARLVRWAAAGPGAAEVTGCTVAPEEPEGHGDFRILPDARPAQPPA</sequence>
<dbReference type="PROSITE" id="PS51160">
    <property type="entry name" value="ACYLPHOSPHATASE_3"/>
    <property type="match status" value="1"/>
</dbReference>
<dbReference type="GO" id="GO:0003998">
    <property type="term" value="F:acylphosphatase activity"/>
    <property type="evidence" value="ECO:0007669"/>
    <property type="project" value="UniProtKB-EC"/>
</dbReference>
<dbReference type="PROSITE" id="PS00151">
    <property type="entry name" value="ACYLPHOSPHATASE_2"/>
    <property type="match status" value="1"/>
</dbReference>
<feature type="region of interest" description="Disordered" evidence="7">
    <location>
        <begin position="79"/>
        <end position="99"/>
    </location>
</feature>
<keyword evidence="5" id="KW-0378">Hydrolase</keyword>
<feature type="domain" description="Acylphosphatase-like" evidence="8">
    <location>
        <begin position="4"/>
        <end position="90"/>
    </location>
</feature>
<accession>A0A4Y3QZZ4</accession>
<name>A0A4Y3QZZ4_STRCI</name>
<gene>
    <name evidence="9" type="primary">acyP_1</name>
    <name evidence="9" type="ORF">SCA03_20410</name>
</gene>
<dbReference type="PANTHER" id="PTHR47268:SF4">
    <property type="entry name" value="ACYLPHOSPHATASE"/>
    <property type="match status" value="1"/>
</dbReference>
<protein>
    <recommendedName>
        <fullName evidence="3 5">acylphosphatase</fullName>
        <ecNumber evidence="2 5">3.6.1.7</ecNumber>
    </recommendedName>
</protein>
<feature type="compositionally biased region" description="Basic and acidic residues" evidence="7">
    <location>
        <begin position="80"/>
        <end position="90"/>
    </location>
</feature>
<comment type="similarity">
    <text evidence="1 6">Belongs to the acylphosphatase family.</text>
</comment>
<dbReference type="AlphaFoldDB" id="A0A4Y3QZZ4"/>
<evidence type="ECO:0000256" key="5">
    <source>
        <dbReference type="PROSITE-ProRule" id="PRU00520"/>
    </source>
</evidence>
<dbReference type="InterPro" id="IPR036046">
    <property type="entry name" value="Acylphosphatase-like_dom_sf"/>
</dbReference>
<evidence type="ECO:0000256" key="3">
    <source>
        <dbReference type="ARBA" id="ARBA00015991"/>
    </source>
</evidence>
<dbReference type="InterPro" id="IPR020456">
    <property type="entry name" value="Acylphosphatase"/>
</dbReference>
<dbReference type="EC" id="3.6.1.7" evidence="2 5"/>
<dbReference type="Pfam" id="PF00708">
    <property type="entry name" value="Acylphosphatase"/>
    <property type="match status" value="1"/>
</dbReference>
<evidence type="ECO:0000256" key="1">
    <source>
        <dbReference type="ARBA" id="ARBA00005614"/>
    </source>
</evidence>
<comment type="caution">
    <text evidence="9">The sequence shown here is derived from an EMBL/GenBank/DDBJ whole genome shotgun (WGS) entry which is preliminary data.</text>
</comment>
<evidence type="ECO:0000256" key="6">
    <source>
        <dbReference type="RuleBase" id="RU004168"/>
    </source>
</evidence>